<dbReference type="AlphaFoldDB" id="A0A917HVH4"/>
<proteinExistence type="predicted"/>
<comment type="caution">
    <text evidence="2">The sequence shown here is derived from an EMBL/GenBank/DDBJ whole genome shotgun (WGS) entry which is preliminary data.</text>
</comment>
<dbReference type="Proteomes" id="UP000660862">
    <property type="component" value="Unassembled WGS sequence"/>
</dbReference>
<evidence type="ECO:0000256" key="1">
    <source>
        <dbReference type="SAM" id="MobiDB-lite"/>
    </source>
</evidence>
<accession>A0A917HVH4</accession>
<gene>
    <name evidence="2" type="ORF">GCM10007415_28760</name>
</gene>
<sequence length="89" mass="10347">MINDRKPKYFVSASRDHGYSSKNPDPEDDLREDPWHYIKNYMDEFESVLASETFADPLNGYWRHPTVDMIFGRATTIQGNFCSVLAINI</sequence>
<evidence type="ECO:0000313" key="3">
    <source>
        <dbReference type="Proteomes" id="UP000660862"/>
    </source>
</evidence>
<keyword evidence="3" id="KW-1185">Reference proteome</keyword>
<feature type="region of interest" description="Disordered" evidence="1">
    <location>
        <begin position="1"/>
        <end position="30"/>
    </location>
</feature>
<reference evidence="2" key="1">
    <citation type="journal article" date="2014" name="Int. J. Syst. Evol. Microbiol.">
        <title>Complete genome sequence of Corynebacterium casei LMG S-19264T (=DSM 44701T), isolated from a smear-ripened cheese.</title>
        <authorList>
            <consortium name="US DOE Joint Genome Institute (JGI-PGF)"/>
            <person name="Walter F."/>
            <person name="Albersmeier A."/>
            <person name="Kalinowski J."/>
            <person name="Ruckert C."/>
        </authorList>
    </citation>
    <scope>NUCLEOTIDE SEQUENCE</scope>
    <source>
        <strain evidence="2">CGMCC 1.12195</strain>
    </source>
</reference>
<dbReference type="EMBL" id="BMER01000002">
    <property type="protein sequence ID" value="GGG92269.1"/>
    <property type="molecule type" value="Genomic_DNA"/>
</dbReference>
<reference evidence="2" key="2">
    <citation type="submission" date="2020-09" db="EMBL/GenBank/DDBJ databases">
        <authorList>
            <person name="Sun Q."/>
            <person name="Zhou Y."/>
        </authorList>
    </citation>
    <scope>NUCLEOTIDE SEQUENCE</scope>
    <source>
        <strain evidence="2">CGMCC 1.12195</strain>
    </source>
</reference>
<protein>
    <submittedName>
        <fullName evidence="2">Uncharacterized protein</fullName>
    </submittedName>
</protein>
<name>A0A917HVH4_9SPHI</name>
<organism evidence="2 3">
    <name type="scientific">Parapedobacter pyrenivorans</name>
    <dbReference type="NCBI Taxonomy" id="1305674"/>
    <lineage>
        <taxon>Bacteria</taxon>
        <taxon>Pseudomonadati</taxon>
        <taxon>Bacteroidota</taxon>
        <taxon>Sphingobacteriia</taxon>
        <taxon>Sphingobacteriales</taxon>
        <taxon>Sphingobacteriaceae</taxon>
        <taxon>Parapedobacter</taxon>
    </lineage>
</organism>
<evidence type="ECO:0000313" key="2">
    <source>
        <dbReference type="EMBL" id="GGG92269.1"/>
    </source>
</evidence>